<dbReference type="InterPro" id="IPR013783">
    <property type="entry name" value="Ig-like_fold"/>
</dbReference>
<dbReference type="Proteomes" id="UP000076586">
    <property type="component" value="Unassembled WGS sequence"/>
</dbReference>
<protein>
    <recommendedName>
        <fullName evidence="1">Ig-like domain-containing protein</fullName>
    </recommendedName>
</protein>
<name>A0A161LEI3_9BACT</name>
<feature type="non-terminal residue" evidence="2">
    <location>
        <position position="1334"/>
    </location>
</feature>
<comment type="caution">
    <text evidence="2">The sequence shown here is derived from an EMBL/GenBank/DDBJ whole genome shotgun (WGS) entry which is preliminary data.</text>
</comment>
<dbReference type="STRING" id="681398.PJIAN_2257"/>
<evidence type="ECO:0000313" key="3">
    <source>
        <dbReference type="Proteomes" id="UP000076586"/>
    </source>
</evidence>
<evidence type="ECO:0000259" key="1">
    <source>
        <dbReference type="Pfam" id="PF19081"/>
    </source>
</evidence>
<dbReference type="Gene3D" id="2.60.40.10">
    <property type="entry name" value="Immunoglobulins"/>
    <property type="match status" value="1"/>
</dbReference>
<evidence type="ECO:0000313" key="2">
    <source>
        <dbReference type="EMBL" id="GAT62697.1"/>
    </source>
</evidence>
<dbReference type="OrthoDB" id="5726170at2"/>
<dbReference type="Pfam" id="PF19081">
    <property type="entry name" value="Ig_7"/>
    <property type="match status" value="1"/>
</dbReference>
<dbReference type="EMBL" id="BDCR01000002">
    <property type="protein sequence ID" value="GAT62697.1"/>
    <property type="molecule type" value="Genomic_DNA"/>
</dbReference>
<dbReference type="InterPro" id="IPR044023">
    <property type="entry name" value="Ig_7"/>
</dbReference>
<organism evidence="2 3">
    <name type="scientific">Paludibacter jiangxiensis</name>
    <dbReference type="NCBI Taxonomy" id="681398"/>
    <lineage>
        <taxon>Bacteria</taxon>
        <taxon>Pseudomonadati</taxon>
        <taxon>Bacteroidota</taxon>
        <taxon>Bacteroidia</taxon>
        <taxon>Bacteroidales</taxon>
        <taxon>Paludibacteraceae</taxon>
        <taxon>Paludibacter</taxon>
    </lineage>
</organism>
<accession>A0A161LEI3</accession>
<gene>
    <name evidence="2" type="ORF">PJIAN_2257</name>
</gene>
<proteinExistence type="predicted"/>
<reference evidence="3" key="2">
    <citation type="journal article" date="2017" name="Genome Announc.">
        <title>Draft genome sequence of Paludibacter jiangxiensis NM7(T), a propionate-producing fermentative bacterium.</title>
        <authorList>
            <person name="Qiu Y.-L."/>
            <person name="Tourlousse D.M."/>
            <person name="Matsuura N."/>
            <person name="Ohashi A."/>
            <person name="Sekiguchi Y."/>
        </authorList>
    </citation>
    <scope>NUCLEOTIDE SEQUENCE [LARGE SCALE GENOMIC DNA]</scope>
    <source>
        <strain evidence="3">NM7</strain>
    </source>
</reference>
<dbReference type="RefSeq" id="WP_068703205.1">
    <property type="nucleotide sequence ID" value="NZ_BDCR01000002.1"/>
</dbReference>
<keyword evidence="3" id="KW-1185">Reference proteome</keyword>
<reference evidence="3" key="1">
    <citation type="submission" date="2016-04" db="EMBL/GenBank/DDBJ databases">
        <title>Draft genome sequence of Paludibacter jiangxiensis strain NM7.</title>
        <authorList>
            <person name="Qiu Y."/>
            <person name="Matsuura N."/>
            <person name="Ohashi A."/>
            <person name="Tourlousse M.D."/>
            <person name="Sekiguchi Y."/>
        </authorList>
    </citation>
    <scope>NUCLEOTIDE SEQUENCE [LARGE SCALE GENOMIC DNA]</scope>
    <source>
        <strain evidence="3">NM7</strain>
    </source>
</reference>
<feature type="domain" description="Ig-like" evidence="1">
    <location>
        <begin position="789"/>
        <end position="866"/>
    </location>
</feature>
<sequence>MKTFYSTNKSTIWTRIIFLAIVMTAGLSQFTTAQVIKAFTQRTSAYSPSKKIYNIKGDFTMIGNTNLTLVNYGDNTANSNNQMQYVDVDNDANTLNSSSADLTLSTENGAIPSCSHIIYAGLYWTGRAHDGTSQNTFSVSKQVASGTTLTNGTFSGIGNGDAINNTSYSVAITREGSNNSYYYQYVFSATGKPTMYFKFNNTAPYVQYSTDGTTWSNASNIGTSDSGNSSRTATFDAVTVYSGSDGTNVKVTSLTRDKRTNNSSDIKNCSVSGTTIYLVPNYTTVTKNYDKHVVSFKGPGASTYTTVTANTNDIYYPTTSDGYMYSAYAEVTDYVRQHGIGTYTVADIALNEGNGGSTGFYGGWGLVVVYENSKMKWRDVTVFDGHAYVEGSTNVNYELPVSGFQTVQSGNVNLKLGMIAGEGDRSISGDNFNIQQLQTASWVTLSDASNSQTNFFNSSINTGGNTRNPNILNNTGIDIHMFNIPNTNNSVIANNQTSTKFQYGSTQDTYIIFCIAMAVDAYIPDVQALNAVVSINGAAPGTTPTVVPGQDVIYKISIYNKGTEGVNNAQVVIPMPYTATSLASVSNNVYFSPAVNTVAFDPTQGATGSLVWNIGNLPKPTDPNTLLAELSYKLTATTDCYILSNSSCVPTITIDGNVTGVGSTSGATLSNGKFIQGYETSGGCIGEPITTPLSIILDRDAYVAAHCQGTSTTKDIAFCNLTDNTIPITAVSGSFPPGSRFYSADQSVEYTINSPFPATVGSIHYKAIPPGTNACIFDFTITVTSVTSTPTTSPVSYCQGDAATPLTATPSIAGYQLYYYTTQTGGTPTTSLTPSTTSPGTTTYYVAEGPAGSCISPNRAPLAVTVYAPPTAANAGADQSNCNSGSFVLAGNSPVVGSGVWSLVSGTATITTPSSPTSTVTGIPSGSSATLRWTISNGTCTPSSDDVVLTNYATPTASNAGADQTNCNSGSFTLAGNTPASGSGLWSVVSGTATITTPSSPTSTVTGILSGSSATLRWTISNGTCTPSSDDVVLTNYISPTCFINAENETVCPSFANVYSAPEGMSSYSWSIEGNGAISGSSTSKTVTVIAGLNCNSSFTLTLNITDAHNCQSTCQKSINVIDNTPPDITAAAQNKSVECDGAGNTTDFNTWLANHAGATASDLCGGNITWSNDFAPANWVADCGMSKHVTVIFTATDACSNSNTTSATFTIVDTTKPDITAAAQNKSVECDGAGNTTDFNTWLANHAGATASDLCGGNITWTNDFAPANWVADCGMSKHVTVIFTATDACNNSNTTSATFTIVDTTKPDITSAAQNKSVECDGAGNTTDFNTW</sequence>